<sequence length="66" mass="6956">MSKVDAGVMGCKACCKDVTEASREGETMGYWIGRGFVVAAAVVLAASFAGDLHPLATVWRCSGQWC</sequence>
<evidence type="ECO:0000313" key="2">
    <source>
        <dbReference type="EMBL" id="PVA08032.1"/>
    </source>
</evidence>
<organism evidence="2 3">
    <name type="scientific">Thalassorhabdomicrobium marinisediminis</name>
    <dbReference type="NCBI Taxonomy" id="2170577"/>
    <lineage>
        <taxon>Bacteria</taxon>
        <taxon>Pseudomonadati</taxon>
        <taxon>Pseudomonadota</taxon>
        <taxon>Alphaproteobacteria</taxon>
        <taxon>Rhodobacterales</taxon>
        <taxon>Paracoccaceae</taxon>
        <taxon>Thalassorhabdomicrobium</taxon>
    </lineage>
</organism>
<gene>
    <name evidence="2" type="ORF">DC363_00590</name>
</gene>
<evidence type="ECO:0000313" key="3">
    <source>
        <dbReference type="Proteomes" id="UP000244817"/>
    </source>
</evidence>
<comment type="caution">
    <text evidence="2">The sequence shown here is derived from an EMBL/GenBank/DDBJ whole genome shotgun (WGS) entry which is preliminary data.</text>
</comment>
<dbReference type="Proteomes" id="UP000244817">
    <property type="component" value="Unassembled WGS sequence"/>
</dbReference>
<reference evidence="2 3" key="1">
    <citation type="submission" date="2018-04" db="EMBL/GenBank/DDBJ databases">
        <title>Pelagivirga bohaiensis gen. nov., sp. nov., a bacterium isolated from the Bohai Sea.</title>
        <authorList>
            <person name="Ji X."/>
        </authorList>
    </citation>
    <scope>NUCLEOTIDE SEQUENCE [LARGE SCALE GENOMIC DNA]</scope>
    <source>
        <strain evidence="2 3">BH-SD16</strain>
    </source>
</reference>
<protein>
    <submittedName>
        <fullName evidence="2">Uncharacterized protein</fullName>
    </submittedName>
</protein>
<accession>A0A2T7G0U2</accession>
<dbReference type="AlphaFoldDB" id="A0A2T7G0U2"/>
<dbReference type="EMBL" id="QCYG01000001">
    <property type="protein sequence ID" value="PVA08032.1"/>
    <property type="molecule type" value="Genomic_DNA"/>
</dbReference>
<keyword evidence="1" id="KW-1133">Transmembrane helix</keyword>
<proteinExistence type="predicted"/>
<evidence type="ECO:0000256" key="1">
    <source>
        <dbReference type="SAM" id="Phobius"/>
    </source>
</evidence>
<keyword evidence="1" id="KW-0472">Membrane</keyword>
<keyword evidence="3" id="KW-1185">Reference proteome</keyword>
<feature type="transmembrane region" description="Helical" evidence="1">
    <location>
        <begin position="31"/>
        <end position="50"/>
    </location>
</feature>
<keyword evidence="1" id="KW-0812">Transmembrane</keyword>
<name>A0A2T7G0U2_9RHOB</name>